<evidence type="ECO:0000313" key="6">
    <source>
        <dbReference type="Proteomes" id="UP000663929"/>
    </source>
</evidence>
<dbReference type="Proteomes" id="UP000663929">
    <property type="component" value="Chromosome"/>
</dbReference>
<organism evidence="5 6">
    <name type="scientific">Sulfidibacter corallicola</name>
    <dbReference type="NCBI Taxonomy" id="2818388"/>
    <lineage>
        <taxon>Bacteria</taxon>
        <taxon>Pseudomonadati</taxon>
        <taxon>Acidobacteriota</taxon>
        <taxon>Holophagae</taxon>
        <taxon>Acanthopleuribacterales</taxon>
        <taxon>Acanthopleuribacteraceae</taxon>
        <taxon>Sulfidibacter</taxon>
    </lineage>
</organism>
<accession>A0A8A4TTP5</accession>
<gene>
    <name evidence="5" type="ORF">J3U87_10280</name>
</gene>
<dbReference type="InterPro" id="IPR050087">
    <property type="entry name" value="AON_synthase_class-II"/>
</dbReference>
<evidence type="ECO:0000256" key="3">
    <source>
        <dbReference type="ARBA" id="ARBA00022898"/>
    </source>
</evidence>
<dbReference type="InterPro" id="IPR015422">
    <property type="entry name" value="PyrdxlP-dep_Trfase_small"/>
</dbReference>
<dbReference type="InterPro" id="IPR004839">
    <property type="entry name" value="Aminotransferase_I/II_large"/>
</dbReference>
<dbReference type="Gene3D" id="3.40.640.10">
    <property type="entry name" value="Type I PLP-dependent aspartate aminotransferase-like (Major domain)"/>
    <property type="match status" value="1"/>
</dbReference>
<dbReference type="InterPro" id="IPR015424">
    <property type="entry name" value="PyrdxlP-dep_Trfase"/>
</dbReference>
<dbReference type="Pfam" id="PF00155">
    <property type="entry name" value="Aminotran_1_2"/>
    <property type="match status" value="1"/>
</dbReference>
<evidence type="ECO:0000259" key="4">
    <source>
        <dbReference type="Pfam" id="PF00155"/>
    </source>
</evidence>
<sequence>MTQAPSRDELRESLNLLRKDFETRATKRLELLSAKGRHRELRPRSGLDFSSNDYLGLTDHPAIRERLIEALGDGVPLGSGGSRLLRGNTEWHDRAEAELAAFKRTEAALIFNSGFEANVGVIATLCGAGDLIFADQLVHASMIDGMRQSKARRVSFRHNDCDHLEQLLREEGSTSGKRFILIESLYSMDGDRAPLADLAWLAARYQAHLIVDEAHATGVFGATGAGLLEEAGLLDVPLICVHTCGKAWGGFGAFVTCSRPIRDLLVNQCRNFIFTTALPPLIPIQLLAALEVIAREPWRRQRVLAAAGRFREGLAGLADMGHSDSQIVPVVMGADRRAVALADRLQAAGFDIRAIRPPTVPPGSARLRVAFNAGHDAVTIEKLVAILREILADPDANL</sequence>
<dbReference type="GO" id="GO:0008710">
    <property type="term" value="F:8-amino-7-oxononanoate synthase activity"/>
    <property type="evidence" value="ECO:0007669"/>
    <property type="project" value="TreeGrafter"/>
</dbReference>
<evidence type="ECO:0000256" key="1">
    <source>
        <dbReference type="ARBA" id="ARBA00001933"/>
    </source>
</evidence>
<dbReference type="KEGG" id="scor:J3U87_10280"/>
<keyword evidence="6" id="KW-1185">Reference proteome</keyword>
<dbReference type="EMBL" id="CP071793">
    <property type="protein sequence ID" value="QTD52853.1"/>
    <property type="molecule type" value="Genomic_DNA"/>
</dbReference>
<dbReference type="CDD" id="cd06454">
    <property type="entry name" value="KBL_like"/>
    <property type="match status" value="1"/>
</dbReference>
<dbReference type="AlphaFoldDB" id="A0A8A4TTP5"/>
<dbReference type="RefSeq" id="WP_237382951.1">
    <property type="nucleotide sequence ID" value="NZ_CP071793.1"/>
</dbReference>
<keyword evidence="2" id="KW-0808">Transferase</keyword>
<comment type="cofactor">
    <cofactor evidence="1">
        <name>pyridoxal 5'-phosphate</name>
        <dbReference type="ChEBI" id="CHEBI:597326"/>
    </cofactor>
</comment>
<dbReference type="InterPro" id="IPR015421">
    <property type="entry name" value="PyrdxlP-dep_Trfase_major"/>
</dbReference>
<keyword evidence="3" id="KW-0663">Pyridoxal phosphate</keyword>
<dbReference type="GO" id="GO:0030170">
    <property type="term" value="F:pyridoxal phosphate binding"/>
    <property type="evidence" value="ECO:0007669"/>
    <property type="project" value="InterPro"/>
</dbReference>
<dbReference type="SUPFAM" id="SSF53383">
    <property type="entry name" value="PLP-dependent transferases"/>
    <property type="match status" value="1"/>
</dbReference>
<feature type="domain" description="Aminotransferase class I/classII large" evidence="4">
    <location>
        <begin position="47"/>
        <end position="385"/>
    </location>
</feature>
<protein>
    <submittedName>
        <fullName evidence="5">8-amino-7-oxononanoate synthase</fullName>
    </submittedName>
</protein>
<evidence type="ECO:0000313" key="5">
    <source>
        <dbReference type="EMBL" id="QTD52853.1"/>
    </source>
</evidence>
<dbReference type="PANTHER" id="PTHR13693:SF100">
    <property type="entry name" value="8-AMINO-7-OXONONANOATE SYNTHASE"/>
    <property type="match status" value="1"/>
</dbReference>
<proteinExistence type="predicted"/>
<dbReference type="PANTHER" id="PTHR13693">
    <property type="entry name" value="CLASS II AMINOTRANSFERASE/8-AMINO-7-OXONONANOATE SYNTHASE"/>
    <property type="match status" value="1"/>
</dbReference>
<evidence type="ECO:0000256" key="2">
    <source>
        <dbReference type="ARBA" id="ARBA00022679"/>
    </source>
</evidence>
<name>A0A8A4TTP5_SULCO</name>
<dbReference type="GO" id="GO:0009102">
    <property type="term" value="P:biotin biosynthetic process"/>
    <property type="evidence" value="ECO:0007669"/>
    <property type="project" value="TreeGrafter"/>
</dbReference>
<reference evidence="5" key="1">
    <citation type="submission" date="2021-03" db="EMBL/GenBank/DDBJ databases">
        <title>Acanthopleuribacteraceae sp. M133.</title>
        <authorList>
            <person name="Wang G."/>
        </authorList>
    </citation>
    <scope>NUCLEOTIDE SEQUENCE</scope>
    <source>
        <strain evidence="5">M133</strain>
    </source>
</reference>
<dbReference type="Gene3D" id="3.90.1150.10">
    <property type="entry name" value="Aspartate Aminotransferase, domain 1"/>
    <property type="match status" value="1"/>
</dbReference>